<evidence type="ECO:0000313" key="3">
    <source>
        <dbReference type="Proteomes" id="UP001604336"/>
    </source>
</evidence>
<organism evidence="2 3">
    <name type="scientific">Abeliophyllum distichum</name>
    <dbReference type="NCBI Taxonomy" id="126358"/>
    <lineage>
        <taxon>Eukaryota</taxon>
        <taxon>Viridiplantae</taxon>
        <taxon>Streptophyta</taxon>
        <taxon>Embryophyta</taxon>
        <taxon>Tracheophyta</taxon>
        <taxon>Spermatophyta</taxon>
        <taxon>Magnoliopsida</taxon>
        <taxon>eudicotyledons</taxon>
        <taxon>Gunneridae</taxon>
        <taxon>Pentapetalae</taxon>
        <taxon>asterids</taxon>
        <taxon>lamiids</taxon>
        <taxon>Lamiales</taxon>
        <taxon>Oleaceae</taxon>
        <taxon>Forsythieae</taxon>
        <taxon>Abeliophyllum</taxon>
    </lineage>
</organism>
<reference evidence="3" key="1">
    <citation type="submission" date="2024-07" db="EMBL/GenBank/DDBJ databases">
        <title>Two chromosome-level genome assemblies of Korean endemic species Abeliophyllum distichum and Forsythia ovata (Oleaceae).</title>
        <authorList>
            <person name="Jang H."/>
        </authorList>
    </citation>
    <scope>NUCLEOTIDE SEQUENCE [LARGE SCALE GENOMIC DNA]</scope>
</reference>
<accession>A0ABD1VZX0</accession>
<sequence length="122" mass="13745">MASYLKLVRDLISYFEKFELIQVPRAENANADALSKLASSKDLELIKFVPVEHLAKPSIEAISEVICVGMNEVDYILREVHEEICGNNTGGLALAQKILKQGYFWPTLKKDSLLDTKRCDKC</sequence>
<evidence type="ECO:0000313" key="1">
    <source>
        <dbReference type="EMBL" id="KAL2542193.1"/>
    </source>
</evidence>
<gene>
    <name evidence="1" type="ORF">Adt_03171</name>
    <name evidence="2" type="ORF">Adt_03176</name>
</gene>
<dbReference type="EMBL" id="JBFOLK010000001">
    <property type="protein sequence ID" value="KAL2542193.1"/>
    <property type="molecule type" value="Genomic_DNA"/>
</dbReference>
<dbReference type="EMBL" id="JBFOLK010000001">
    <property type="protein sequence ID" value="KAL2542198.1"/>
    <property type="molecule type" value="Genomic_DNA"/>
</dbReference>
<evidence type="ECO:0000313" key="2">
    <source>
        <dbReference type="EMBL" id="KAL2542198.1"/>
    </source>
</evidence>
<name>A0ABD1VZX0_9LAMI</name>
<dbReference type="Proteomes" id="UP001604336">
    <property type="component" value="Unassembled WGS sequence"/>
</dbReference>
<dbReference type="PANTHER" id="PTHR48475">
    <property type="entry name" value="RIBONUCLEASE H"/>
    <property type="match status" value="1"/>
</dbReference>
<proteinExistence type="predicted"/>
<keyword evidence="3" id="KW-1185">Reference proteome</keyword>
<reference evidence="2" key="2">
    <citation type="submission" date="2024-07" db="EMBL/GenBank/DDBJ databases">
        <title>Two chromosome-level genome assemblies of Korean endemic species Abeliophyllum distichum and Forsythia ovata (Oleaceae).</title>
        <authorList>
            <person name="Mun J.H."/>
        </authorList>
    </citation>
    <scope>NUCLEOTIDE SEQUENCE</scope>
    <source>
        <strain evidence="2">KNKB198505000391</strain>
        <tissue evidence="2">Leaf</tissue>
    </source>
</reference>
<dbReference type="Gene3D" id="1.10.340.70">
    <property type="match status" value="1"/>
</dbReference>
<protein>
    <submittedName>
        <fullName evidence="2">Ribonuclease H</fullName>
    </submittedName>
</protein>
<dbReference type="AlphaFoldDB" id="A0ABD1VZX0"/>
<comment type="caution">
    <text evidence="2">The sequence shown here is derived from an EMBL/GenBank/DDBJ whole genome shotgun (WGS) entry which is preliminary data.</text>
</comment>
<dbReference type="PANTHER" id="PTHR48475:SF2">
    <property type="entry name" value="RIBONUCLEASE H"/>
    <property type="match status" value="1"/>
</dbReference>